<dbReference type="AlphaFoldDB" id="A0A0E9RV43"/>
<organism evidence="1">
    <name type="scientific">Anguilla anguilla</name>
    <name type="common">European freshwater eel</name>
    <name type="synonym">Muraena anguilla</name>
    <dbReference type="NCBI Taxonomy" id="7936"/>
    <lineage>
        <taxon>Eukaryota</taxon>
        <taxon>Metazoa</taxon>
        <taxon>Chordata</taxon>
        <taxon>Craniata</taxon>
        <taxon>Vertebrata</taxon>
        <taxon>Euteleostomi</taxon>
        <taxon>Actinopterygii</taxon>
        <taxon>Neopterygii</taxon>
        <taxon>Teleostei</taxon>
        <taxon>Anguilliformes</taxon>
        <taxon>Anguillidae</taxon>
        <taxon>Anguilla</taxon>
    </lineage>
</organism>
<reference evidence="1" key="1">
    <citation type="submission" date="2014-11" db="EMBL/GenBank/DDBJ databases">
        <authorList>
            <person name="Amaro Gonzalez C."/>
        </authorList>
    </citation>
    <scope>NUCLEOTIDE SEQUENCE</scope>
</reference>
<sequence length="50" mass="5771">MIPRTLTDRDPQKILEHRIFWAGGGPFSWGPEPLVAPLGTLVYWFSFQLQ</sequence>
<protein>
    <submittedName>
        <fullName evidence="1">Uncharacterized protein</fullName>
    </submittedName>
</protein>
<reference evidence="1" key="2">
    <citation type="journal article" date="2015" name="Fish Shellfish Immunol.">
        <title>Early steps in the European eel (Anguilla anguilla)-Vibrio vulnificus interaction in the gills: Role of the RtxA13 toxin.</title>
        <authorList>
            <person name="Callol A."/>
            <person name="Pajuelo D."/>
            <person name="Ebbesson L."/>
            <person name="Teles M."/>
            <person name="MacKenzie S."/>
            <person name="Amaro C."/>
        </authorList>
    </citation>
    <scope>NUCLEOTIDE SEQUENCE</scope>
</reference>
<proteinExistence type="predicted"/>
<name>A0A0E9RV43_ANGAN</name>
<accession>A0A0E9RV43</accession>
<evidence type="ECO:0000313" key="1">
    <source>
        <dbReference type="EMBL" id="JAH32340.1"/>
    </source>
</evidence>
<dbReference type="EMBL" id="GBXM01076237">
    <property type="protein sequence ID" value="JAH32340.1"/>
    <property type="molecule type" value="Transcribed_RNA"/>
</dbReference>